<dbReference type="AlphaFoldDB" id="A0A420JAE0"/>
<comment type="caution">
    <text evidence="1">The sequence shown here is derived from an EMBL/GenBank/DDBJ whole genome shotgun (WGS) entry which is preliminary data.</text>
</comment>
<sequence length="112" mass="13320">MKYGGAEDSLGYLPKCRTAPNCIFLGNPTILKGNARKYYYHRIFKLKIGHEGSIKRIREHFETEERRQDHLAQWYDLSLQVIVHDNPGKSLMECLRCFLKSYISYKMDYQRK</sequence>
<proteinExistence type="predicted"/>
<name>A0A420JAE0_9PEZI</name>
<protein>
    <submittedName>
        <fullName evidence="1">Putative glycosyl</fullName>
    </submittedName>
</protein>
<gene>
    <name evidence="1" type="ORF">GcM3_008056</name>
</gene>
<keyword evidence="2" id="KW-1185">Reference proteome</keyword>
<dbReference type="Proteomes" id="UP000283383">
    <property type="component" value="Unassembled WGS sequence"/>
</dbReference>
<dbReference type="EMBL" id="MCBQ01000873">
    <property type="protein sequence ID" value="RKF83769.1"/>
    <property type="molecule type" value="Genomic_DNA"/>
</dbReference>
<accession>A0A420JAE0</accession>
<reference evidence="1 2" key="1">
    <citation type="journal article" date="2018" name="BMC Genomics">
        <title>Comparative genome analyses reveal sequence features reflecting distinct modes of host-adaptation between dicot and monocot powdery mildew.</title>
        <authorList>
            <person name="Wu Y."/>
            <person name="Ma X."/>
            <person name="Pan Z."/>
            <person name="Kale S.D."/>
            <person name="Song Y."/>
            <person name="King H."/>
            <person name="Zhang Q."/>
            <person name="Presley C."/>
            <person name="Deng X."/>
            <person name="Wei C.I."/>
            <person name="Xiao S."/>
        </authorList>
    </citation>
    <scope>NUCLEOTIDE SEQUENCE [LARGE SCALE GENOMIC DNA]</scope>
    <source>
        <strain evidence="1">UMSG3</strain>
    </source>
</reference>
<organism evidence="1 2">
    <name type="scientific">Golovinomyces cichoracearum</name>
    <dbReference type="NCBI Taxonomy" id="62708"/>
    <lineage>
        <taxon>Eukaryota</taxon>
        <taxon>Fungi</taxon>
        <taxon>Dikarya</taxon>
        <taxon>Ascomycota</taxon>
        <taxon>Pezizomycotina</taxon>
        <taxon>Leotiomycetes</taxon>
        <taxon>Erysiphales</taxon>
        <taxon>Erysiphaceae</taxon>
        <taxon>Golovinomyces</taxon>
    </lineage>
</organism>
<evidence type="ECO:0000313" key="2">
    <source>
        <dbReference type="Proteomes" id="UP000283383"/>
    </source>
</evidence>
<evidence type="ECO:0000313" key="1">
    <source>
        <dbReference type="EMBL" id="RKF83769.1"/>
    </source>
</evidence>